<dbReference type="EMBL" id="JADFTS010000002">
    <property type="protein sequence ID" value="KAF9620443.1"/>
    <property type="molecule type" value="Genomic_DNA"/>
</dbReference>
<gene>
    <name evidence="2" type="ORF">IFM89_012620</name>
</gene>
<feature type="non-terminal residue" evidence="2">
    <location>
        <position position="1"/>
    </location>
</feature>
<sequence>MKRSLFDPKEKIGLEQIGNEVDLPKSDCETFMFHCLFRKGEENKDTGKERRLFNSMEKNGFEQIGNGEIHFVADKKINLPSFGCLSISDPIISPSPEFTSDWIDNENWNMTSISGNDQEGALGFCCPDNHDQTMSLIRPHPFEKSEISLESSSSFLYSCSYVEENDIIISETNEDESHCSAFRRTVPTREMERSIIAARFSTYNNPVCVDTMRPSYVLGKFKLTSYGKCDGDGLSEDDQDNSGGETELPEIDPGAEDRELKNHLLKKYS</sequence>
<name>A0A835IRQ6_9MAGN</name>
<comment type="caution">
    <text evidence="2">The sequence shown here is derived from an EMBL/GenBank/DDBJ whole genome shotgun (WGS) entry which is preliminary data.</text>
</comment>
<accession>A0A835IRQ6</accession>
<dbReference type="AlphaFoldDB" id="A0A835IRQ6"/>
<evidence type="ECO:0000313" key="2">
    <source>
        <dbReference type="EMBL" id="KAF9620443.1"/>
    </source>
</evidence>
<proteinExistence type="predicted"/>
<reference evidence="2 3" key="1">
    <citation type="submission" date="2020-10" db="EMBL/GenBank/DDBJ databases">
        <title>The Coptis chinensis genome and diversification of protoberbering-type alkaloids.</title>
        <authorList>
            <person name="Wang B."/>
            <person name="Shu S."/>
            <person name="Song C."/>
            <person name="Liu Y."/>
        </authorList>
    </citation>
    <scope>NUCLEOTIDE SEQUENCE [LARGE SCALE GENOMIC DNA]</scope>
    <source>
        <strain evidence="2">HL-2020</strain>
        <tissue evidence="2">Leaf</tissue>
    </source>
</reference>
<protein>
    <submittedName>
        <fullName evidence="2">Uncharacterized protein</fullName>
    </submittedName>
</protein>
<dbReference type="Proteomes" id="UP000631114">
    <property type="component" value="Unassembled WGS sequence"/>
</dbReference>
<keyword evidence="3" id="KW-1185">Reference proteome</keyword>
<organism evidence="2 3">
    <name type="scientific">Coptis chinensis</name>
    <dbReference type="NCBI Taxonomy" id="261450"/>
    <lineage>
        <taxon>Eukaryota</taxon>
        <taxon>Viridiplantae</taxon>
        <taxon>Streptophyta</taxon>
        <taxon>Embryophyta</taxon>
        <taxon>Tracheophyta</taxon>
        <taxon>Spermatophyta</taxon>
        <taxon>Magnoliopsida</taxon>
        <taxon>Ranunculales</taxon>
        <taxon>Ranunculaceae</taxon>
        <taxon>Coptidoideae</taxon>
        <taxon>Coptis</taxon>
    </lineage>
</organism>
<feature type="region of interest" description="Disordered" evidence="1">
    <location>
        <begin position="230"/>
        <end position="269"/>
    </location>
</feature>
<evidence type="ECO:0000256" key="1">
    <source>
        <dbReference type="SAM" id="MobiDB-lite"/>
    </source>
</evidence>
<evidence type="ECO:0000313" key="3">
    <source>
        <dbReference type="Proteomes" id="UP000631114"/>
    </source>
</evidence>